<keyword evidence="1" id="KW-0496">Mitochondrion</keyword>
<name>A0A6C0W4R1_9AGAR</name>
<geneLocation type="mitochondrion" evidence="1"/>
<reference evidence="1" key="1">
    <citation type="journal article" date="2021" name="Front. Genet.">
        <title>Comparative Mitogenomic Analysis Reveals Dynamics of Intron Within and Between Tricholoma Species and Phylogeny of Basidiomycota.</title>
        <authorList>
            <person name="Huang W."/>
            <person name="Feng H."/>
            <person name="Tu W."/>
            <person name="Xiong C."/>
            <person name="Jin X."/>
            <person name="Li P."/>
            <person name="Wang X."/>
            <person name="Li Q."/>
        </authorList>
    </citation>
    <scope>NUCLEOTIDE SEQUENCE</scope>
</reference>
<dbReference type="RefSeq" id="YP_009739459.1">
    <property type="nucleotide sequence ID" value="NC_046502.1"/>
</dbReference>
<gene>
    <name evidence="1" type="primary">orf110</name>
</gene>
<accession>A0A6C0W4R1</accession>
<protein>
    <submittedName>
        <fullName evidence="1">DNA polymerase 2</fullName>
    </submittedName>
</protein>
<organism evidence="1">
    <name type="scientific">Tricholoma saponaceum</name>
    <dbReference type="NCBI Taxonomy" id="113602"/>
    <lineage>
        <taxon>Eukaryota</taxon>
        <taxon>Fungi</taxon>
        <taxon>Dikarya</taxon>
        <taxon>Basidiomycota</taxon>
        <taxon>Agaricomycotina</taxon>
        <taxon>Agaricomycetes</taxon>
        <taxon>Agaricomycetidae</taxon>
        <taxon>Agaricales</taxon>
        <taxon>Tricholomatineae</taxon>
        <taxon>Tricholomataceae</taxon>
        <taxon>Tricholoma</taxon>
    </lineage>
</organism>
<dbReference type="AlphaFoldDB" id="A0A6C0W4R1"/>
<proteinExistence type="predicted"/>
<evidence type="ECO:0000313" key="1">
    <source>
        <dbReference type="EMBL" id="QIC20303.1"/>
    </source>
</evidence>
<dbReference type="EMBL" id="MN873038">
    <property type="protein sequence ID" value="QIC20303.1"/>
    <property type="molecule type" value="Genomic_DNA"/>
</dbReference>
<sequence length="110" mass="12741">MIDELEGNIIKEGYFFGIKQYGYHVANELKTQSLPKMIALKSKSYLPSEWYTYKDSSLFASVERNAITFDEIESISNGETINKYIPNRFYKSFKDLSITIKSTKIFNKNG</sequence>
<dbReference type="GeneID" id="44802864"/>